<reference evidence="1 2" key="1">
    <citation type="journal article" date="2018" name="Genome Res.">
        <title>The genomic architecture and molecular evolution of ant odorant receptors.</title>
        <authorList>
            <person name="McKenzie S.K."/>
            <person name="Kronauer D.J.C."/>
        </authorList>
    </citation>
    <scope>NUCLEOTIDE SEQUENCE [LARGE SCALE GENOMIC DNA]</scope>
    <source>
        <strain evidence="1">Clonal line C1</strain>
    </source>
</reference>
<dbReference type="InterPro" id="IPR008042">
    <property type="entry name" value="Retrotrans_Pao"/>
</dbReference>
<dbReference type="Proteomes" id="UP000279307">
    <property type="component" value="Chromosome 13"/>
</dbReference>
<comment type="caution">
    <text evidence="1">The sequence shown here is derived from an EMBL/GenBank/DDBJ whole genome shotgun (WGS) entry which is preliminary data.</text>
</comment>
<evidence type="ECO:0000313" key="1">
    <source>
        <dbReference type="EMBL" id="RLU15161.1"/>
    </source>
</evidence>
<dbReference type="EMBL" id="QOIP01000013">
    <property type="protein sequence ID" value="RLU15161.1"/>
    <property type="molecule type" value="Genomic_DNA"/>
</dbReference>
<accession>A0A3L8D4U7</accession>
<dbReference type="PANTHER" id="PTHR47331">
    <property type="entry name" value="PHD-TYPE DOMAIN-CONTAINING PROTEIN"/>
    <property type="match status" value="1"/>
</dbReference>
<dbReference type="OrthoDB" id="5985232at2759"/>
<dbReference type="SUPFAM" id="SSF56672">
    <property type="entry name" value="DNA/RNA polymerases"/>
    <property type="match status" value="1"/>
</dbReference>
<dbReference type="PANTHER" id="PTHR47331:SF1">
    <property type="entry name" value="GAG-LIKE PROTEIN"/>
    <property type="match status" value="1"/>
</dbReference>
<gene>
    <name evidence="1" type="ORF">DMN91_012155</name>
</gene>
<proteinExistence type="predicted"/>
<dbReference type="GO" id="GO:0071897">
    <property type="term" value="P:DNA biosynthetic process"/>
    <property type="evidence" value="ECO:0007669"/>
    <property type="project" value="UniProtKB-ARBA"/>
</dbReference>
<organism evidence="1 2">
    <name type="scientific">Ooceraea biroi</name>
    <name type="common">Clonal raider ant</name>
    <name type="synonym">Cerapachys biroi</name>
    <dbReference type="NCBI Taxonomy" id="2015173"/>
    <lineage>
        <taxon>Eukaryota</taxon>
        <taxon>Metazoa</taxon>
        <taxon>Ecdysozoa</taxon>
        <taxon>Arthropoda</taxon>
        <taxon>Hexapoda</taxon>
        <taxon>Insecta</taxon>
        <taxon>Pterygota</taxon>
        <taxon>Neoptera</taxon>
        <taxon>Endopterygota</taxon>
        <taxon>Hymenoptera</taxon>
        <taxon>Apocrita</taxon>
        <taxon>Aculeata</taxon>
        <taxon>Formicoidea</taxon>
        <taxon>Formicidae</taxon>
        <taxon>Dorylinae</taxon>
        <taxon>Ooceraea</taxon>
    </lineage>
</organism>
<dbReference type="InterPro" id="IPR043502">
    <property type="entry name" value="DNA/RNA_pol_sf"/>
</dbReference>
<name>A0A3L8D4U7_OOCBI</name>
<evidence type="ECO:0000313" key="2">
    <source>
        <dbReference type="Proteomes" id="UP000279307"/>
    </source>
</evidence>
<dbReference type="CDD" id="cd01644">
    <property type="entry name" value="RT_pepA17"/>
    <property type="match status" value="1"/>
</dbReference>
<dbReference type="AlphaFoldDB" id="A0A3L8D4U7"/>
<dbReference type="Pfam" id="PF05380">
    <property type="entry name" value="Peptidase_A17"/>
    <property type="match status" value="1"/>
</dbReference>
<evidence type="ECO:0008006" key="3">
    <source>
        <dbReference type="Google" id="ProtNLM"/>
    </source>
</evidence>
<sequence length="622" mass="72428">MPTLTDFIKFLTERSHTLRMLGQNKPKTVNTKQILQKKKKEERFVLASTVATTRKQMSQVILSTAQVFVQDSNGNLVTCRALLDPGSQFNLITADLVQRLKLQQIKRNTIISGVDKQQLQRFWEQETLSEGRFYTEEEKRYEKQFLETTTRDVDGRFIVRLPVRPGIILGESRSQAQRRFEQLERRLVKQPQIKQAYCEFMREYEELHHMTLVEDLESLKSKESYFIPHQAVVRPDSVTTKLRVVFDASAKTTFGTSLNDKLMPGPNLQKDLLHITLRFRVHEYVVTADIKKMFRQILIHQKDRVLQLIFWREDARKPLRVYQLNTVTYGTASAPYHAIRCLKELATIYRKKYPAAARILEEDMYTDDISTGARTIQELVQICQQLEAILLKGQFCLHKWRFNNPDVLQQFSKQQRMDKFYTLNKEEPLKTLGILWDSAQDQLQYQVKISKDQATTKREVLSRMSQIFDPLGLVGPVLIKGKLFMQKLWSEALDWDQPLSQEHIIAWDSYYSSLSQFNDFRVPRNVNPQNIKDRLIIFGFSDASEKAYGACIYVVSTDNQGNIHSYLLCSKSRVAPLKTLTLPRLELKAALLLSKLYNIVKIAFKDKIEQVRLWSDSTIVLG</sequence>
<protein>
    <recommendedName>
        <fullName evidence="3">Peptidase aspartic putative domain-containing protein</fullName>
    </recommendedName>
</protein>